<dbReference type="Proteomes" id="UP000805193">
    <property type="component" value="Unassembled WGS sequence"/>
</dbReference>
<comment type="caution">
    <text evidence="1">The sequence shown here is derived from an EMBL/GenBank/DDBJ whole genome shotgun (WGS) entry which is preliminary data.</text>
</comment>
<accession>A0AC60QEH2</accession>
<name>A0AC60QEH2_IXOPE</name>
<keyword evidence="2" id="KW-1185">Reference proteome</keyword>
<reference evidence="1 2" key="1">
    <citation type="journal article" date="2020" name="Cell">
        <title>Large-Scale Comparative Analyses of Tick Genomes Elucidate Their Genetic Diversity and Vector Capacities.</title>
        <authorList>
            <consortium name="Tick Genome and Microbiome Consortium (TIGMIC)"/>
            <person name="Jia N."/>
            <person name="Wang J."/>
            <person name="Shi W."/>
            <person name="Du L."/>
            <person name="Sun Y."/>
            <person name="Zhan W."/>
            <person name="Jiang J.F."/>
            <person name="Wang Q."/>
            <person name="Zhang B."/>
            <person name="Ji P."/>
            <person name="Bell-Sakyi L."/>
            <person name="Cui X.M."/>
            <person name="Yuan T.T."/>
            <person name="Jiang B.G."/>
            <person name="Yang W.F."/>
            <person name="Lam T.T."/>
            <person name="Chang Q.C."/>
            <person name="Ding S.J."/>
            <person name="Wang X.J."/>
            <person name="Zhu J.G."/>
            <person name="Ruan X.D."/>
            <person name="Zhao L."/>
            <person name="Wei J.T."/>
            <person name="Ye R.Z."/>
            <person name="Que T.C."/>
            <person name="Du C.H."/>
            <person name="Zhou Y.H."/>
            <person name="Cheng J.X."/>
            <person name="Dai P.F."/>
            <person name="Guo W.B."/>
            <person name="Han X.H."/>
            <person name="Huang E.J."/>
            <person name="Li L.F."/>
            <person name="Wei W."/>
            <person name="Gao Y.C."/>
            <person name="Liu J.Z."/>
            <person name="Shao H.Z."/>
            <person name="Wang X."/>
            <person name="Wang C.C."/>
            <person name="Yang T.C."/>
            <person name="Huo Q.B."/>
            <person name="Li W."/>
            <person name="Chen H.Y."/>
            <person name="Chen S.E."/>
            <person name="Zhou L.G."/>
            <person name="Ni X.B."/>
            <person name="Tian J.H."/>
            <person name="Sheng Y."/>
            <person name="Liu T."/>
            <person name="Pan Y.S."/>
            <person name="Xia L.Y."/>
            <person name="Li J."/>
            <person name="Zhao F."/>
            <person name="Cao W.C."/>
        </authorList>
    </citation>
    <scope>NUCLEOTIDE SEQUENCE [LARGE SCALE GENOMIC DNA]</scope>
    <source>
        <strain evidence="1">Iper-2018</strain>
    </source>
</reference>
<evidence type="ECO:0000313" key="2">
    <source>
        <dbReference type="Proteomes" id="UP000805193"/>
    </source>
</evidence>
<gene>
    <name evidence="1" type="ORF">HPB47_020827</name>
</gene>
<feature type="non-terminal residue" evidence="1">
    <location>
        <position position="1"/>
    </location>
</feature>
<proteinExistence type="predicted"/>
<evidence type="ECO:0000313" key="1">
    <source>
        <dbReference type="EMBL" id="KAG0432457.1"/>
    </source>
</evidence>
<organism evidence="1 2">
    <name type="scientific">Ixodes persulcatus</name>
    <name type="common">Taiga tick</name>
    <dbReference type="NCBI Taxonomy" id="34615"/>
    <lineage>
        <taxon>Eukaryota</taxon>
        <taxon>Metazoa</taxon>
        <taxon>Ecdysozoa</taxon>
        <taxon>Arthropoda</taxon>
        <taxon>Chelicerata</taxon>
        <taxon>Arachnida</taxon>
        <taxon>Acari</taxon>
        <taxon>Parasitiformes</taxon>
        <taxon>Ixodida</taxon>
        <taxon>Ixodoidea</taxon>
        <taxon>Ixodidae</taxon>
        <taxon>Ixodinae</taxon>
        <taxon>Ixodes</taxon>
    </lineage>
</organism>
<sequence length="493" mass="53985">DNLRPGPNNFAWPYSRHREASWQGRYRTSAKQDLDAYLDRNGDWTQRLQPPPTAADTSAQQKARRESASQVDEFFEDQSEPDGGPASSMAFAAYANSQAALLTRNAHPHHPYAHHHPVRPDYRLYHPACSKPSPDDDVFAKPNPPQPASGTFNGIWEDITASINVRDPDVSSGSATNQADMVHVKTESSVLSPCQYSSNATDSSGGPNSAAVGVKQELEASCYPGGSYSPQGGNGGAAAGFKFTAMVGPHLSMGRVYMPPTPPSSEPGSPATDGVPLSSRRTPPPPYPAEGPPGPQGNGGAPCLQPTRYNKRNNPELEKRRIHHCDFPGCSKVYTKSSHLKAHQRIHTGEKPYHCQWPECQWRFARSDELTRHYRKHTGAKPFKCRICERSFARSDHLALHMKRHQPKSNHPRLSGQLVVIKIGTPVCQTVPDILVVVLSTRNRNRTVVPTACHVITKSSSASVQERASKRQGVLDVPYIAFPMADAVAMFGD</sequence>
<dbReference type="EMBL" id="JABSTQ010009150">
    <property type="protein sequence ID" value="KAG0432457.1"/>
    <property type="molecule type" value="Genomic_DNA"/>
</dbReference>
<protein>
    <submittedName>
        <fullName evidence="1">Uncharacterized protein</fullName>
    </submittedName>
</protein>